<dbReference type="EMBL" id="VKHT01000052">
    <property type="protein sequence ID" value="MBB0243225.1"/>
    <property type="molecule type" value="Genomic_DNA"/>
</dbReference>
<dbReference type="SUPFAM" id="SSF56112">
    <property type="entry name" value="Protein kinase-like (PK-like)"/>
    <property type="match status" value="1"/>
</dbReference>
<dbReference type="Gene3D" id="3.90.1200.10">
    <property type="match status" value="1"/>
</dbReference>
<proteinExistence type="predicted"/>
<keyword evidence="3" id="KW-1185">Reference proteome</keyword>
<evidence type="ECO:0000313" key="2">
    <source>
        <dbReference type="EMBL" id="MBB0243225.1"/>
    </source>
</evidence>
<gene>
    <name evidence="2" type="ORF">FNQ90_03635</name>
</gene>
<reference evidence="3" key="1">
    <citation type="submission" date="2019-10" db="EMBL/GenBank/DDBJ databases">
        <title>Streptomyces sp. nov., a novel actinobacterium isolated from alkaline environment.</title>
        <authorList>
            <person name="Golinska P."/>
        </authorList>
    </citation>
    <scope>NUCLEOTIDE SEQUENCE [LARGE SCALE GENOMIC DNA]</scope>
    <source>
        <strain evidence="3">DSM 42118</strain>
    </source>
</reference>
<dbReference type="Pfam" id="PF01636">
    <property type="entry name" value="APH"/>
    <property type="match status" value="1"/>
</dbReference>
<evidence type="ECO:0000313" key="3">
    <source>
        <dbReference type="Proteomes" id="UP000538929"/>
    </source>
</evidence>
<keyword evidence="2" id="KW-0808">Transferase</keyword>
<comment type="caution">
    <text evidence="2">The sequence shown here is derived from an EMBL/GenBank/DDBJ whole genome shotgun (WGS) entry which is preliminary data.</text>
</comment>
<dbReference type="GO" id="GO:0016740">
    <property type="term" value="F:transferase activity"/>
    <property type="evidence" value="ECO:0007669"/>
    <property type="project" value="UniProtKB-KW"/>
</dbReference>
<dbReference type="InterPro" id="IPR011009">
    <property type="entry name" value="Kinase-like_dom_sf"/>
</dbReference>
<sequence length="264" mass="28566">MRVMWEELPTPVRSAVERRLGGRVTIAEAIEDGLTAAFIARLHTVGGGEVFVKGVPITDGDGHAAQLREVAAGALAPAVAPKTLWHFETCGWHVLASTVVTGRYPSLAPGSPDLPLMADALTIGRCRIPAGALPCYAQRWERWGSRKKLVPLRGGWLVHGDVHRHNALVDSAGRRVWLVDWAAAARGPAWLDIADTGIRLMEEGHDAATAVRWARTVPAWRTATAEALSAWCEVRCRSWTARIGARDSEPSNARLRAFLAATVA</sequence>
<dbReference type="Proteomes" id="UP000538929">
    <property type="component" value="Unassembled WGS sequence"/>
</dbReference>
<dbReference type="AlphaFoldDB" id="A0A7W3TB00"/>
<organism evidence="2 3">
    <name type="scientific">Streptomyces alkaliphilus</name>
    <dbReference type="NCBI Taxonomy" id="1472722"/>
    <lineage>
        <taxon>Bacteria</taxon>
        <taxon>Bacillati</taxon>
        <taxon>Actinomycetota</taxon>
        <taxon>Actinomycetes</taxon>
        <taxon>Kitasatosporales</taxon>
        <taxon>Streptomycetaceae</taxon>
        <taxon>Streptomyces</taxon>
    </lineage>
</organism>
<protein>
    <submittedName>
        <fullName evidence="2">Phosphotransferase</fullName>
    </submittedName>
</protein>
<dbReference type="InterPro" id="IPR002575">
    <property type="entry name" value="Aminoglycoside_PTrfase"/>
</dbReference>
<feature type="domain" description="Aminoglycoside phosphotransferase" evidence="1">
    <location>
        <begin position="130"/>
        <end position="220"/>
    </location>
</feature>
<name>A0A7W3TB00_9ACTN</name>
<accession>A0A7W3TB00</accession>
<evidence type="ECO:0000259" key="1">
    <source>
        <dbReference type="Pfam" id="PF01636"/>
    </source>
</evidence>